<dbReference type="GO" id="GO:0046872">
    <property type="term" value="F:metal ion binding"/>
    <property type="evidence" value="ECO:0007669"/>
    <property type="project" value="UniProtKB-KW"/>
</dbReference>
<feature type="domain" description="Cytochrome c" evidence="6">
    <location>
        <begin position="57"/>
        <end position="143"/>
    </location>
</feature>
<reference evidence="7 8" key="1">
    <citation type="submission" date="2016-12" db="EMBL/GenBank/DDBJ databases">
        <authorList>
            <person name="Song W.-J."/>
            <person name="Kurnit D.M."/>
        </authorList>
    </citation>
    <scope>NUCLEOTIDE SEQUENCE [LARGE SCALE GENOMIC DNA]</scope>
    <source>
        <strain evidence="7 8">175</strain>
    </source>
</reference>
<keyword evidence="2 4" id="KW-0479">Metal-binding</keyword>
<proteinExistence type="predicted"/>
<keyword evidence="5" id="KW-0732">Signal</keyword>
<dbReference type="RefSeq" id="WP_085210784.1">
    <property type="nucleotide sequence ID" value="NZ_FXAM01000001.1"/>
</dbReference>
<keyword evidence="8" id="KW-1185">Reference proteome</keyword>
<gene>
    <name evidence="7" type="ORF">SAMN02949497_1170</name>
</gene>
<dbReference type="Pfam" id="PF00034">
    <property type="entry name" value="Cytochrom_C"/>
    <property type="match status" value="1"/>
</dbReference>
<sequence length="176" mass="18317">MSTPRRLAALLTMAALSGPAQAAPEGPRLGRPASPQDIAAQDITIFPDGGGLPTGLGTVAEGHALYDSHCAGCHGLKGMGGSAEELAGGAPPGSPHPDRTIGAYWPYATTVFDYVRRAMPIDAPRSLNDSQVYAVTAYLLYLNGLLGAQATLDARTLAAIKMPNRDGFQRVWPGHP</sequence>
<organism evidence="7 8">
    <name type="scientific">Methylomagnum ishizawai</name>
    <dbReference type="NCBI Taxonomy" id="1760988"/>
    <lineage>
        <taxon>Bacteria</taxon>
        <taxon>Pseudomonadati</taxon>
        <taxon>Pseudomonadota</taxon>
        <taxon>Gammaproteobacteria</taxon>
        <taxon>Methylococcales</taxon>
        <taxon>Methylococcaceae</taxon>
        <taxon>Methylomagnum</taxon>
    </lineage>
</organism>
<dbReference type="EMBL" id="FXAM01000001">
    <property type="protein sequence ID" value="SMF93876.1"/>
    <property type="molecule type" value="Genomic_DNA"/>
</dbReference>
<dbReference type="InterPro" id="IPR009056">
    <property type="entry name" value="Cyt_c-like_dom"/>
</dbReference>
<evidence type="ECO:0000313" key="7">
    <source>
        <dbReference type="EMBL" id="SMF93876.1"/>
    </source>
</evidence>
<accession>A0A1Y6CU97</accession>
<feature type="chain" id="PRO_5012486828" evidence="5">
    <location>
        <begin position="23"/>
        <end position="176"/>
    </location>
</feature>
<dbReference type="AlphaFoldDB" id="A0A1Y6CU97"/>
<evidence type="ECO:0000313" key="8">
    <source>
        <dbReference type="Proteomes" id="UP000192923"/>
    </source>
</evidence>
<protein>
    <submittedName>
        <fullName evidence="7">Cytochrome c</fullName>
    </submittedName>
</protein>
<dbReference type="PANTHER" id="PTHR35008">
    <property type="entry name" value="BLL4482 PROTEIN-RELATED"/>
    <property type="match status" value="1"/>
</dbReference>
<dbReference type="PROSITE" id="PS51007">
    <property type="entry name" value="CYTC"/>
    <property type="match status" value="1"/>
</dbReference>
<name>A0A1Y6CU97_9GAMM</name>
<dbReference type="PANTHER" id="PTHR35008:SF8">
    <property type="entry name" value="ALCOHOL DEHYDROGENASE CYTOCHROME C SUBUNIT"/>
    <property type="match status" value="1"/>
</dbReference>
<dbReference type="InterPro" id="IPR051459">
    <property type="entry name" value="Cytochrome_c-type_DH"/>
</dbReference>
<keyword evidence="1 4" id="KW-0349">Heme</keyword>
<dbReference type="Proteomes" id="UP000192923">
    <property type="component" value="Unassembled WGS sequence"/>
</dbReference>
<evidence type="ECO:0000256" key="2">
    <source>
        <dbReference type="ARBA" id="ARBA00022723"/>
    </source>
</evidence>
<dbReference type="SUPFAM" id="SSF46626">
    <property type="entry name" value="Cytochrome c"/>
    <property type="match status" value="1"/>
</dbReference>
<evidence type="ECO:0000256" key="4">
    <source>
        <dbReference type="PROSITE-ProRule" id="PRU00433"/>
    </source>
</evidence>
<evidence type="ECO:0000256" key="3">
    <source>
        <dbReference type="ARBA" id="ARBA00023004"/>
    </source>
</evidence>
<keyword evidence="3 4" id="KW-0408">Iron</keyword>
<dbReference type="GO" id="GO:0020037">
    <property type="term" value="F:heme binding"/>
    <property type="evidence" value="ECO:0007669"/>
    <property type="project" value="InterPro"/>
</dbReference>
<dbReference type="InterPro" id="IPR036909">
    <property type="entry name" value="Cyt_c-like_dom_sf"/>
</dbReference>
<evidence type="ECO:0000256" key="5">
    <source>
        <dbReference type="SAM" id="SignalP"/>
    </source>
</evidence>
<dbReference type="GO" id="GO:0009055">
    <property type="term" value="F:electron transfer activity"/>
    <property type="evidence" value="ECO:0007669"/>
    <property type="project" value="InterPro"/>
</dbReference>
<evidence type="ECO:0000259" key="6">
    <source>
        <dbReference type="PROSITE" id="PS51007"/>
    </source>
</evidence>
<dbReference type="STRING" id="1760988.SAMN02949497_1170"/>
<evidence type="ECO:0000256" key="1">
    <source>
        <dbReference type="ARBA" id="ARBA00022617"/>
    </source>
</evidence>
<dbReference type="Gene3D" id="1.10.760.10">
    <property type="entry name" value="Cytochrome c-like domain"/>
    <property type="match status" value="1"/>
</dbReference>
<dbReference type="OrthoDB" id="9811281at2"/>
<feature type="signal peptide" evidence="5">
    <location>
        <begin position="1"/>
        <end position="22"/>
    </location>
</feature>